<dbReference type="STRING" id="1121279.SAMN02745887_00196"/>
<keyword evidence="8" id="KW-0547">Nucleotide-binding</keyword>
<keyword evidence="8" id="KW-0067">ATP-binding</keyword>
<evidence type="ECO:0000256" key="2">
    <source>
        <dbReference type="ARBA" id="ARBA00022763"/>
    </source>
</evidence>
<dbReference type="GO" id="GO:0009378">
    <property type="term" value="F:four-way junction helicase activity"/>
    <property type="evidence" value="ECO:0007669"/>
    <property type="project" value="InterPro"/>
</dbReference>
<keyword evidence="9" id="KW-1185">Reference proteome</keyword>
<dbReference type="SUPFAM" id="SSF46929">
    <property type="entry name" value="DNA helicase RuvA subunit, C-terminal domain"/>
    <property type="match status" value="1"/>
</dbReference>
<dbReference type="Pfam" id="PF07499">
    <property type="entry name" value="RuvA_C"/>
    <property type="match status" value="1"/>
</dbReference>
<dbReference type="InterPro" id="IPR013849">
    <property type="entry name" value="DNA_helicase_Holl-junc_RuvA_I"/>
</dbReference>
<comment type="function">
    <text evidence="6">The RuvA-RuvB-RuvC complex processes Holliday junction (HJ) DNA during genetic recombination and DNA repair, while the RuvA-RuvB complex plays an important role in the rescue of blocked DNA replication forks via replication fork reversal (RFR). RuvA specifically binds to HJ cruciform DNA, conferring on it an open structure. The RuvB hexamer acts as an ATP-dependent pump, pulling dsDNA into and through the RuvAB complex. HJ branch migration allows RuvC to scan DNA until it finds its consensus sequence, where it cleaves and resolves the cruciform DNA.</text>
</comment>
<dbReference type="CDD" id="cd14332">
    <property type="entry name" value="UBA_RuvA_C"/>
    <property type="match status" value="1"/>
</dbReference>
<keyword evidence="5 6" id="KW-0234">DNA repair</keyword>
<dbReference type="AlphaFoldDB" id="A0A1K2H4B4"/>
<dbReference type="Gene3D" id="1.10.8.10">
    <property type="entry name" value="DNA helicase RuvA subunit, C-terminal domain"/>
    <property type="match status" value="1"/>
</dbReference>
<dbReference type="GO" id="GO:0006310">
    <property type="term" value="P:DNA recombination"/>
    <property type="evidence" value="ECO:0007669"/>
    <property type="project" value="UniProtKB-UniRule"/>
</dbReference>
<keyword evidence="3 6" id="KW-0238">DNA-binding</keyword>
<feature type="region of interest" description="Domain I" evidence="6">
    <location>
        <begin position="1"/>
        <end position="64"/>
    </location>
</feature>
<dbReference type="RefSeq" id="WP_072426745.1">
    <property type="nucleotide sequence ID" value="NZ_FPKR01000001.1"/>
</dbReference>
<keyword evidence="8" id="KW-0347">Helicase</keyword>
<gene>
    <name evidence="6" type="primary">ruvA</name>
    <name evidence="8" type="ORF">SAMN02745887_00196</name>
</gene>
<organism evidence="8 9">
    <name type="scientific">Chitinimonas taiwanensis DSM 18899</name>
    <dbReference type="NCBI Taxonomy" id="1121279"/>
    <lineage>
        <taxon>Bacteria</taxon>
        <taxon>Pseudomonadati</taxon>
        <taxon>Pseudomonadota</taxon>
        <taxon>Betaproteobacteria</taxon>
        <taxon>Neisseriales</taxon>
        <taxon>Chitinibacteraceae</taxon>
        <taxon>Chitinimonas</taxon>
    </lineage>
</organism>
<comment type="similarity">
    <text evidence="6">Belongs to the RuvA family.</text>
</comment>
<dbReference type="EMBL" id="FPKR01000001">
    <property type="protein sequence ID" value="SFZ70404.1"/>
    <property type="molecule type" value="Genomic_DNA"/>
</dbReference>
<name>A0A1K2H4B4_9NEIS</name>
<dbReference type="InterPro" id="IPR011114">
    <property type="entry name" value="RuvA_C"/>
</dbReference>
<dbReference type="Pfam" id="PF01330">
    <property type="entry name" value="RuvA_N"/>
    <property type="match status" value="1"/>
</dbReference>
<feature type="region of interest" description="Domain II" evidence="6">
    <location>
        <begin position="65"/>
        <end position="142"/>
    </location>
</feature>
<dbReference type="HAMAP" id="MF_00031">
    <property type="entry name" value="DNA_HJ_migration_RuvA"/>
    <property type="match status" value="1"/>
</dbReference>
<comment type="caution">
    <text evidence="6">Lacks conserved residue(s) required for the propagation of feature annotation.</text>
</comment>
<dbReference type="GO" id="GO:0048476">
    <property type="term" value="C:Holliday junction resolvase complex"/>
    <property type="evidence" value="ECO:0007669"/>
    <property type="project" value="UniProtKB-UniRule"/>
</dbReference>
<dbReference type="GO" id="GO:0009379">
    <property type="term" value="C:Holliday junction helicase complex"/>
    <property type="evidence" value="ECO:0007669"/>
    <property type="project" value="InterPro"/>
</dbReference>
<dbReference type="InterPro" id="IPR000085">
    <property type="entry name" value="RuvA"/>
</dbReference>
<keyword evidence="8" id="KW-0378">Hydrolase</keyword>
<feature type="region of interest" description="Domain III" evidence="6">
    <location>
        <begin position="151"/>
        <end position="198"/>
    </location>
</feature>
<evidence type="ECO:0000256" key="1">
    <source>
        <dbReference type="ARBA" id="ARBA00022490"/>
    </source>
</evidence>
<dbReference type="OrthoDB" id="5293449at2"/>
<evidence type="ECO:0000259" key="7">
    <source>
        <dbReference type="SMART" id="SM00278"/>
    </source>
</evidence>
<evidence type="ECO:0000256" key="4">
    <source>
        <dbReference type="ARBA" id="ARBA00023172"/>
    </source>
</evidence>
<reference evidence="8 9" key="1">
    <citation type="submission" date="2016-11" db="EMBL/GenBank/DDBJ databases">
        <authorList>
            <person name="Jaros S."/>
            <person name="Januszkiewicz K."/>
            <person name="Wedrychowicz H."/>
        </authorList>
    </citation>
    <scope>NUCLEOTIDE SEQUENCE [LARGE SCALE GENOMIC DNA]</scope>
    <source>
        <strain evidence="8 9">DSM 18899</strain>
    </source>
</reference>
<sequence>MIGKLTGKLLEKHPPQILLDVNGVGYELDVPMSTLYVLPHAGEQAALYTHFVVREDAQLLYGFASRAERETFRQLIKVSGIGPKIALAVLSGMTADELATAVEGEDAARLAKVPGIGKKTAERLVLELRGKLAGTTALQAKVANGLFQAQASARDDVANALLALGYNAKEAEAAIKLLPEDVSVNDGIRQALKSLAKV</sequence>
<evidence type="ECO:0000256" key="6">
    <source>
        <dbReference type="HAMAP-Rule" id="MF_00031"/>
    </source>
</evidence>
<dbReference type="SUPFAM" id="SSF50249">
    <property type="entry name" value="Nucleic acid-binding proteins"/>
    <property type="match status" value="1"/>
</dbReference>
<dbReference type="GO" id="GO:0005737">
    <property type="term" value="C:cytoplasm"/>
    <property type="evidence" value="ECO:0007669"/>
    <property type="project" value="UniProtKB-SubCell"/>
</dbReference>
<proteinExistence type="inferred from homology"/>
<dbReference type="Proteomes" id="UP000186513">
    <property type="component" value="Unassembled WGS sequence"/>
</dbReference>
<dbReference type="InterPro" id="IPR036267">
    <property type="entry name" value="RuvA_C_sf"/>
</dbReference>
<comment type="subunit">
    <text evidence="6">Homotetramer. Forms an RuvA(8)-RuvB(12)-Holliday junction (HJ) complex. HJ DNA is sandwiched between 2 RuvA tetramers; dsDNA enters through RuvA and exits via RuvB. An RuvB hexamer assembles on each DNA strand where it exits the tetramer. Each RuvB hexamer is contacted by two RuvA subunits (via domain III) on 2 adjacent RuvB subunits; this complex drives branch migration. In the full resolvosome a probable DNA-RuvA(4)-RuvB(12)-RuvC(2) complex forms which resolves the HJ.</text>
</comment>
<comment type="domain">
    <text evidence="6">Has three domains with a flexible linker between the domains II and III and assumes an 'L' shape. Domain III is highly mobile and contacts RuvB.</text>
</comment>
<dbReference type="Pfam" id="PF14520">
    <property type="entry name" value="HHH_5"/>
    <property type="match status" value="1"/>
</dbReference>
<dbReference type="GO" id="GO:0000400">
    <property type="term" value="F:four-way junction DNA binding"/>
    <property type="evidence" value="ECO:0007669"/>
    <property type="project" value="UniProtKB-UniRule"/>
</dbReference>
<dbReference type="SUPFAM" id="SSF47781">
    <property type="entry name" value="RuvA domain 2-like"/>
    <property type="match status" value="1"/>
</dbReference>
<dbReference type="Gene3D" id="2.40.50.140">
    <property type="entry name" value="Nucleic acid-binding proteins"/>
    <property type="match status" value="1"/>
</dbReference>
<dbReference type="SMART" id="SM00278">
    <property type="entry name" value="HhH1"/>
    <property type="match status" value="2"/>
</dbReference>
<feature type="domain" description="Helix-hairpin-helix DNA-binding motif class 1" evidence="7">
    <location>
        <begin position="108"/>
        <end position="127"/>
    </location>
</feature>
<keyword evidence="1 6" id="KW-0963">Cytoplasm</keyword>
<evidence type="ECO:0000256" key="5">
    <source>
        <dbReference type="ARBA" id="ARBA00023204"/>
    </source>
</evidence>
<dbReference type="NCBIfam" id="TIGR00084">
    <property type="entry name" value="ruvA"/>
    <property type="match status" value="1"/>
</dbReference>
<keyword evidence="4 6" id="KW-0233">DNA recombination</keyword>
<comment type="subcellular location">
    <subcellularLocation>
        <location evidence="6">Cytoplasm</location>
    </subcellularLocation>
</comment>
<dbReference type="GO" id="GO:0006281">
    <property type="term" value="P:DNA repair"/>
    <property type="evidence" value="ECO:0007669"/>
    <property type="project" value="UniProtKB-UniRule"/>
</dbReference>
<evidence type="ECO:0000313" key="9">
    <source>
        <dbReference type="Proteomes" id="UP000186513"/>
    </source>
</evidence>
<feature type="domain" description="Helix-hairpin-helix DNA-binding motif class 1" evidence="7">
    <location>
        <begin position="73"/>
        <end position="92"/>
    </location>
</feature>
<dbReference type="InterPro" id="IPR010994">
    <property type="entry name" value="RuvA_2-like"/>
</dbReference>
<dbReference type="InterPro" id="IPR012340">
    <property type="entry name" value="NA-bd_OB-fold"/>
</dbReference>
<keyword evidence="2 6" id="KW-0227">DNA damage</keyword>
<protein>
    <recommendedName>
        <fullName evidence="6">Holliday junction branch migration complex subunit RuvA</fullName>
    </recommendedName>
</protein>
<dbReference type="GO" id="GO:0005524">
    <property type="term" value="F:ATP binding"/>
    <property type="evidence" value="ECO:0007669"/>
    <property type="project" value="InterPro"/>
</dbReference>
<accession>A0A1K2H4B4</accession>
<dbReference type="Gene3D" id="1.10.150.20">
    <property type="entry name" value="5' to 3' exonuclease, C-terminal subdomain"/>
    <property type="match status" value="1"/>
</dbReference>
<evidence type="ECO:0000313" key="8">
    <source>
        <dbReference type="EMBL" id="SFZ70404.1"/>
    </source>
</evidence>
<evidence type="ECO:0000256" key="3">
    <source>
        <dbReference type="ARBA" id="ARBA00023125"/>
    </source>
</evidence>
<dbReference type="InterPro" id="IPR003583">
    <property type="entry name" value="Hlx-hairpin-Hlx_DNA-bd_motif"/>
</dbReference>